<proteinExistence type="predicted"/>
<dbReference type="RefSeq" id="WP_095406154.1">
    <property type="nucleotide sequence ID" value="NZ_NOJZ02000004.1"/>
</dbReference>
<evidence type="ECO:0000259" key="2">
    <source>
        <dbReference type="Pfam" id="PF01966"/>
    </source>
</evidence>
<dbReference type="PANTHER" id="PTHR47545:SF2">
    <property type="entry name" value="CC-ADDING TRNA NUCLEOTIDYLTRANSFERASE"/>
    <property type="match status" value="1"/>
</dbReference>
<dbReference type="InterPro" id="IPR006674">
    <property type="entry name" value="HD_domain"/>
</dbReference>
<gene>
    <name evidence="3" type="ORF">CHF27_003955</name>
</gene>
<name>A0A371IUT7_9FIRM</name>
<keyword evidence="4" id="KW-1185">Reference proteome</keyword>
<organism evidence="3 4">
    <name type="scientific">Romboutsia maritimum</name>
    <dbReference type="NCBI Taxonomy" id="2020948"/>
    <lineage>
        <taxon>Bacteria</taxon>
        <taxon>Bacillati</taxon>
        <taxon>Bacillota</taxon>
        <taxon>Clostridia</taxon>
        <taxon>Peptostreptococcales</taxon>
        <taxon>Peptostreptococcaceae</taxon>
        <taxon>Romboutsia</taxon>
    </lineage>
</organism>
<dbReference type="InterPro" id="IPR006675">
    <property type="entry name" value="HDIG_dom"/>
</dbReference>
<evidence type="ECO:0000313" key="4">
    <source>
        <dbReference type="Proteomes" id="UP000243494"/>
    </source>
</evidence>
<dbReference type="AlphaFoldDB" id="A0A371IUT7"/>
<sequence length="206" mass="24309">MTYKAIYKEIDEILLKMDKPSEGIKRLIKEGKFDKQPFDIIKKLDNIDQNIKYHPEGSVLNHILLVIDEASKNKEYSSDKRVFMWAALLHDIGKLTTTRIRKNRITSYNHDVEGKKIALEFLNQLSDDKIFNKKVSDLVKYHMQPLFFDKNLPFFDLKNMLKEVDFKEVANLSLCDRLGRGNMTKEDIKNEKERIERFVSYCTDVK</sequence>
<dbReference type="Pfam" id="PF01966">
    <property type="entry name" value="HD"/>
    <property type="match status" value="1"/>
</dbReference>
<evidence type="ECO:0000313" key="3">
    <source>
        <dbReference type="EMBL" id="RDY24243.1"/>
    </source>
</evidence>
<accession>A0A371IUT7</accession>
<evidence type="ECO:0000256" key="1">
    <source>
        <dbReference type="ARBA" id="ARBA00022741"/>
    </source>
</evidence>
<dbReference type="CDD" id="cd00077">
    <property type="entry name" value="HDc"/>
    <property type="match status" value="1"/>
</dbReference>
<dbReference type="GO" id="GO:0000166">
    <property type="term" value="F:nucleotide binding"/>
    <property type="evidence" value="ECO:0007669"/>
    <property type="project" value="UniProtKB-KW"/>
</dbReference>
<dbReference type="SUPFAM" id="SSF109604">
    <property type="entry name" value="HD-domain/PDEase-like"/>
    <property type="match status" value="1"/>
</dbReference>
<dbReference type="InterPro" id="IPR050124">
    <property type="entry name" value="tRNA_CCA-adding_enzyme"/>
</dbReference>
<comment type="caution">
    <text evidence="3">The sequence shown here is derived from an EMBL/GenBank/DDBJ whole genome shotgun (WGS) entry which is preliminary data.</text>
</comment>
<dbReference type="PANTHER" id="PTHR47545">
    <property type="entry name" value="MULTIFUNCTIONAL CCA PROTEIN"/>
    <property type="match status" value="1"/>
</dbReference>
<reference evidence="3 4" key="1">
    <citation type="journal article" date="2017" name="Genome Announc.">
        <title>Draft Genome Sequence of Romboutsia maritimum sp. nov. Strain CCRI-22766(T), Isolated from Coastal Estuarine Mud.</title>
        <authorList>
            <person name="Maheux A.F."/>
            <person name="Boudreau D.K."/>
            <person name="Berube E."/>
            <person name="Boissinot M."/>
            <person name="Raymond F."/>
            <person name="Brodeur S."/>
            <person name="Corbeil J."/>
            <person name="Brightwell G."/>
            <person name="Broda D."/>
            <person name="Omar R.F."/>
            <person name="Bergeron M.G."/>
        </authorList>
    </citation>
    <scope>NUCLEOTIDE SEQUENCE [LARGE SCALE GENOMIC DNA]</scope>
    <source>
        <strain evidence="3 4">CCRI-22766</strain>
    </source>
</reference>
<dbReference type="Gene3D" id="1.10.3090.10">
    <property type="entry name" value="cca-adding enzyme, domain 2"/>
    <property type="match status" value="1"/>
</dbReference>
<dbReference type="EMBL" id="NOJZ02000004">
    <property type="protein sequence ID" value="RDY24243.1"/>
    <property type="molecule type" value="Genomic_DNA"/>
</dbReference>
<dbReference type="Proteomes" id="UP000243494">
    <property type="component" value="Unassembled WGS sequence"/>
</dbReference>
<feature type="domain" description="HD" evidence="2">
    <location>
        <begin position="61"/>
        <end position="145"/>
    </location>
</feature>
<protein>
    <submittedName>
        <fullName evidence="3">HDIG domain-containing protein</fullName>
    </submittedName>
</protein>
<dbReference type="OrthoDB" id="9805698at2"/>
<dbReference type="InterPro" id="IPR003607">
    <property type="entry name" value="HD/PDEase_dom"/>
</dbReference>
<keyword evidence="1" id="KW-0547">Nucleotide-binding</keyword>
<dbReference type="NCBIfam" id="TIGR00277">
    <property type="entry name" value="HDIG"/>
    <property type="match status" value="1"/>
</dbReference>